<evidence type="ECO:0000313" key="3">
    <source>
        <dbReference type="EMBL" id="PNF57510.1"/>
    </source>
</evidence>
<dbReference type="Proteomes" id="UP001158500">
    <property type="component" value="Unassembled WGS sequence"/>
</dbReference>
<dbReference type="Proteomes" id="UP001158076">
    <property type="component" value="Unassembled WGS sequence"/>
</dbReference>
<dbReference type="GeneID" id="77262085"/>
<reference evidence="2" key="2">
    <citation type="submission" date="2022-09" db="EMBL/GenBank/DDBJ databases">
        <title>Intensive care unit water sources are persistently colonized with multi-drug resistant bacteria and are the site of extensive horizontal gene transfer of antibiotic resistance genes.</title>
        <authorList>
            <person name="Diorio-Toth L."/>
        </authorList>
    </citation>
    <scope>NUCLEOTIDE SEQUENCE</scope>
    <source>
        <strain evidence="2">GD03947</strain>
        <strain evidence="1">GD04147</strain>
    </source>
</reference>
<evidence type="ECO:0000313" key="1">
    <source>
        <dbReference type="EMBL" id="MDH0149210.1"/>
    </source>
</evidence>
<evidence type="ECO:0000313" key="4">
    <source>
        <dbReference type="Proteomes" id="UP000236003"/>
    </source>
</evidence>
<dbReference type="OrthoDB" id="6697886at2"/>
<name>A0A0C2S5B8_STUST</name>
<protein>
    <recommendedName>
        <fullName evidence="6">Transcriptional regulator</fullName>
    </recommendedName>
</protein>
<organism evidence="2 5">
    <name type="scientific">Stutzerimonas stutzeri</name>
    <name type="common">Pseudomonas stutzeri</name>
    <dbReference type="NCBI Taxonomy" id="316"/>
    <lineage>
        <taxon>Bacteria</taxon>
        <taxon>Pseudomonadati</taxon>
        <taxon>Pseudomonadota</taxon>
        <taxon>Gammaproteobacteria</taxon>
        <taxon>Pseudomonadales</taxon>
        <taxon>Pseudomonadaceae</taxon>
        <taxon>Stutzerimonas</taxon>
    </lineage>
</organism>
<comment type="caution">
    <text evidence="2">The sequence shown here is derived from an EMBL/GenBank/DDBJ whole genome shotgun (WGS) entry which is preliminary data.</text>
</comment>
<dbReference type="Proteomes" id="UP000236003">
    <property type="component" value="Unassembled WGS sequence"/>
</dbReference>
<evidence type="ECO:0008006" key="6">
    <source>
        <dbReference type="Google" id="ProtNLM"/>
    </source>
</evidence>
<dbReference type="EMBL" id="JAOCAE010000002">
    <property type="protein sequence ID" value="MDH1235231.1"/>
    <property type="molecule type" value="Genomic_DNA"/>
</dbReference>
<reference evidence="3 4" key="1">
    <citation type="submission" date="2018-01" db="EMBL/GenBank/DDBJ databases">
        <title>Denitrification phenotypes of diverse strains of Pseudomonas stutzeri.</title>
        <authorList>
            <person name="Milligan D.A."/>
            <person name="Bergaust L."/>
            <person name="Bakken L.R."/>
            <person name="Frostegard A."/>
        </authorList>
    </citation>
    <scope>NUCLEOTIDE SEQUENCE [LARGE SCALE GENOMIC DNA]</scope>
    <source>
        <strain evidence="3 4">CCUG 44592</strain>
    </source>
</reference>
<gene>
    <name evidence="3" type="ORF">CXK99_21310</name>
    <name evidence="2" type="ORF">N5C32_04170</name>
    <name evidence="1" type="ORF">N7335_22770</name>
</gene>
<evidence type="ECO:0000313" key="5">
    <source>
        <dbReference type="Proteomes" id="UP001158500"/>
    </source>
</evidence>
<dbReference type="EMBL" id="JAODZE010000057">
    <property type="protein sequence ID" value="MDH0149210.1"/>
    <property type="molecule type" value="Genomic_DNA"/>
</dbReference>
<accession>A0A0C2S5B8</accession>
<dbReference type="AlphaFoldDB" id="A0A0C2S5B8"/>
<proteinExistence type="predicted"/>
<evidence type="ECO:0000313" key="2">
    <source>
        <dbReference type="EMBL" id="MDH1235231.1"/>
    </source>
</evidence>
<sequence length="75" mass="8579">MSSPIAYHEQALIPQAQLKEIYGLTPGRIKTLRKNDPSFPKRIKFGDTRQAACYYVARELDAWLLGKIKERDSAN</sequence>
<dbReference type="EMBL" id="POUM01000029">
    <property type="protein sequence ID" value="PNF57510.1"/>
    <property type="molecule type" value="Genomic_DNA"/>
</dbReference>
<dbReference type="RefSeq" id="WP_020306873.1">
    <property type="nucleotide sequence ID" value="NZ_BCAJ01000080.1"/>
</dbReference>